<accession>A0AAV7VM37</accession>
<dbReference type="EMBL" id="JANPWB010000003">
    <property type="protein sequence ID" value="KAJ1201398.1"/>
    <property type="molecule type" value="Genomic_DNA"/>
</dbReference>
<dbReference type="AlphaFoldDB" id="A0AAV7VM37"/>
<name>A0AAV7VM37_PLEWA</name>
<reference evidence="2" key="1">
    <citation type="journal article" date="2022" name="bioRxiv">
        <title>Sequencing and chromosome-scale assembly of the giantPleurodeles waltlgenome.</title>
        <authorList>
            <person name="Brown T."/>
            <person name="Elewa A."/>
            <person name="Iarovenko S."/>
            <person name="Subramanian E."/>
            <person name="Araus A.J."/>
            <person name="Petzold A."/>
            <person name="Susuki M."/>
            <person name="Suzuki K.-i.T."/>
            <person name="Hayashi T."/>
            <person name="Toyoda A."/>
            <person name="Oliveira C."/>
            <person name="Osipova E."/>
            <person name="Leigh N.D."/>
            <person name="Simon A."/>
            <person name="Yun M.H."/>
        </authorList>
    </citation>
    <scope>NUCLEOTIDE SEQUENCE</scope>
    <source>
        <strain evidence="2">20211129_DDA</strain>
        <tissue evidence="2">Liver</tissue>
    </source>
</reference>
<sequence>MQEARPASTIKGSSKNSPKPGYTKGQKSTVPAHKAKGELRERLNIVHCGALLQQLLLSTLCQCLYSLVLAATEITRSNQARREDVLTPAAEHTLPASLLHDAGHRINPPQALRPGGRKLQKSVPG</sequence>
<proteinExistence type="predicted"/>
<evidence type="ECO:0000256" key="1">
    <source>
        <dbReference type="SAM" id="MobiDB-lite"/>
    </source>
</evidence>
<evidence type="ECO:0000313" key="2">
    <source>
        <dbReference type="EMBL" id="KAJ1201398.1"/>
    </source>
</evidence>
<dbReference type="Proteomes" id="UP001066276">
    <property type="component" value="Chromosome 2_1"/>
</dbReference>
<comment type="caution">
    <text evidence="2">The sequence shown here is derived from an EMBL/GenBank/DDBJ whole genome shotgun (WGS) entry which is preliminary data.</text>
</comment>
<keyword evidence="3" id="KW-1185">Reference proteome</keyword>
<feature type="compositionally biased region" description="Basic residues" evidence="1">
    <location>
        <begin position="115"/>
        <end position="125"/>
    </location>
</feature>
<organism evidence="2 3">
    <name type="scientific">Pleurodeles waltl</name>
    <name type="common">Iberian ribbed newt</name>
    <dbReference type="NCBI Taxonomy" id="8319"/>
    <lineage>
        <taxon>Eukaryota</taxon>
        <taxon>Metazoa</taxon>
        <taxon>Chordata</taxon>
        <taxon>Craniata</taxon>
        <taxon>Vertebrata</taxon>
        <taxon>Euteleostomi</taxon>
        <taxon>Amphibia</taxon>
        <taxon>Batrachia</taxon>
        <taxon>Caudata</taxon>
        <taxon>Salamandroidea</taxon>
        <taxon>Salamandridae</taxon>
        <taxon>Pleurodelinae</taxon>
        <taxon>Pleurodeles</taxon>
    </lineage>
</organism>
<protein>
    <submittedName>
        <fullName evidence="2">Uncharacterized protein</fullName>
    </submittedName>
</protein>
<gene>
    <name evidence="2" type="ORF">NDU88_005209</name>
</gene>
<evidence type="ECO:0000313" key="3">
    <source>
        <dbReference type="Proteomes" id="UP001066276"/>
    </source>
</evidence>
<feature type="region of interest" description="Disordered" evidence="1">
    <location>
        <begin position="1"/>
        <end position="35"/>
    </location>
</feature>
<feature type="region of interest" description="Disordered" evidence="1">
    <location>
        <begin position="91"/>
        <end position="125"/>
    </location>
</feature>